<dbReference type="PROSITE" id="PS50157">
    <property type="entry name" value="ZINC_FINGER_C2H2_2"/>
    <property type="match status" value="1"/>
</dbReference>
<feature type="domain" description="C2H2-type" evidence="3">
    <location>
        <begin position="417"/>
        <end position="449"/>
    </location>
</feature>
<accession>A0AAD6TLE4</accession>
<proteinExistence type="predicted"/>
<protein>
    <recommendedName>
        <fullName evidence="3">C2H2-type domain-containing protein</fullName>
    </recommendedName>
</protein>
<reference evidence="4" key="1">
    <citation type="submission" date="2023-03" db="EMBL/GenBank/DDBJ databases">
        <title>Massive genome expansion in bonnet fungi (Mycena s.s.) driven by repeated elements and novel gene families across ecological guilds.</title>
        <authorList>
            <consortium name="Lawrence Berkeley National Laboratory"/>
            <person name="Harder C.B."/>
            <person name="Miyauchi S."/>
            <person name="Viragh M."/>
            <person name="Kuo A."/>
            <person name="Thoen E."/>
            <person name="Andreopoulos B."/>
            <person name="Lu D."/>
            <person name="Skrede I."/>
            <person name="Drula E."/>
            <person name="Henrissat B."/>
            <person name="Morin E."/>
            <person name="Kohler A."/>
            <person name="Barry K."/>
            <person name="LaButti K."/>
            <person name="Morin E."/>
            <person name="Salamov A."/>
            <person name="Lipzen A."/>
            <person name="Mereny Z."/>
            <person name="Hegedus B."/>
            <person name="Baldrian P."/>
            <person name="Stursova M."/>
            <person name="Weitz H."/>
            <person name="Taylor A."/>
            <person name="Grigoriev I.V."/>
            <person name="Nagy L.G."/>
            <person name="Martin F."/>
            <person name="Kauserud H."/>
        </authorList>
    </citation>
    <scope>NUCLEOTIDE SEQUENCE</scope>
    <source>
        <strain evidence="4">CBHHK200</strain>
    </source>
</reference>
<evidence type="ECO:0000256" key="1">
    <source>
        <dbReference type="PROSITE-ProRule" id="PRU00042"/>
    </source>
</evidence>
<name>A0AAD6TLE4_9AGAR</name>
<feature type="compositionally biased region" description="Low complexity" evidence="2">
    <location>
        <begin position="296"/>
        <end position="312"/>
    </location>
</feature>
<dbReference type="Proteomes" id="UP001218188">
    <property type="component" value="Unassembled WGS sequence"/>
</dbReference>
<dbReference type="InterPro" id="IPR013087">
    <property type="entry name" value="Znf_C2H2_type"/>
</dbReference>
<evidence type="ECO:0000313" key="4">
    <source>
        <dbReference type="EMBL" id="KAJ7046323.1"/>
    </source>
</evidence>
<keyword evidence="1" id="KW-0862">Zinc</keyword>
<keyword evidence="1" id="KW-0479">Metal-binding</keyword>
<organism evidence="4 5">
    <name type="scientific">Mycena alexandri</name>
    <dbReference type="NCBI Taxonomy" id="1745969"/>
    <lineage>
        <taxon>Eukaryota</taxon>
        <taxon>Fungi</taxon>
        <taxon>Dikarya</taxon>
        <taxon>Basidiomycota</taxon>
        <taxon>Agaricomycotina</taxon>
        <taxon>Agaricomycetes</taxon>
        <taxon>Agaricomycetidae</taxon>
        <taxon>Agaricales</taxon>
        <taxon>Marasmiineae</taxon>
        <taxon>Mycenaceae</taxon>
        <taxon>Mycena</taxon>
    </lineage>
</organism>
<evidence type="ECO:0000256" key="2">
    <source>
        <dbReference type="SAM" id="MobiDB-lite"/>
    </source>
</evidence>
<evidence type="ECO:0000259" key="3">
    <source>
        <dbReference type="PROSITE" id="PS50157"/>
    </source>
</evidence>
<keyword evidence="1" id="KW-0863">Zinc-finger</keyword>
<dbReference type="GO" id="GO:0008270">
    <property type="term" value="F:zinc ion binding"/>
    <property type="evidence" value="ECO:0007669"/>
    <property type="project" value="UniProtKB-KW"/>
</dbReference>
<dbReference type="EMBL" id="JARJCM010000003">
    <property type="protein sequence ID" value="KAJ7046323.1"/>
    <property type="molecule type" value="Genomic_DNA"/>
</dbReference>
<evidence type="ECO:0000313" key="5">
    <source>
        <dbReference type="Proteomes" id="UP001218188"/>
    </source>
</evidence>
<sequence length="459" mass="49369">MSFPPAAFGLPVWDVMASGRLDASYNDSLPTPPQQVGGEWHPHATQSHDGPLLQLPYPFPGRMPPTGPELFSPASSIASMSYTPTSHVVHTSSSHIGQYQQQAGYEGAMTSPIIHTHDRFFETSSYTSSATRIEWQAASNPALLATLPTDYDSLSASLREMQAAHQRVNGLETNATGGDWLECALSTDSSDSSQSLHSLEDQVKDDLELQAPEFGMGDLAVLPSFTMTMGAPYMPVDDRYNFWLLPQSAVPSQPFQPQNLYSPPLSAAGSPSPPSTPSSEFSRPVHPYSVPPSRETSFSPASGPSTAPGAPAVGPIRRPRGRIVAPGPFTRPPDHTFRPAGPGAQSPVYCASAGHLDDAAIQALIRTAVQNRAPPRGPEESAPTAYCEWGACPKTKEMRTDSLVKHIQSGTHLNRQIACPTCGRGYVRADVLRKHLKGGAEDASEDERPKRQRGKKNTN</sequence>
<comment type="caution">
    <text evidence="4">The sequence shown here is derived from an EMBL/GenBank/DDBJ whole genome shotgun (WGS) entry which is preliminary data.</text>
</comment>
<gene>
    <name evidence="4" type="ORF">C8F04DRAFT_1248573</name>
</gene>
<keyword evidence="5" id="KW-1185">Reference proteome</keyword>
<feature type="region of interest" description="Disordered" evidence="2">
    <location>
        <begin position="253"/>
        <end position="329"/>
    </location>
</feature>
<dbReference type="AlphaFoldDB" id="A0AAD6TLE4"/>
<feature type="region of interest" description="Disordered" evidence="2">
    <location>
        <begin position="437"/>
        <end position="459"/>
    </location>
</feature>
<feature type="compositionally biased region" description="Basic residues" evidence="2">
    <location>
        <begin position="450"/>
        <end position="459"/>
    </location>
</feature>